<name>A0A7S3IM19_9SPIT</name>
<evidence type="ECO:0000256" key="1">
    <source>
        <dbReference type="SAM" id="MobiDB-lite"/>
    </source>
</evidence>
<evidence type="ECO:0000313" key="2">
    <source>
        <dbReference type="EMBL" id="CAE0327292.1"/>
    </source>
</evidence>
<evidence type="ECO:0000313" key="3">
    <source>
        <dbReference type="EMBL" id="CAE0327293.1"/>
    </source>
</evidence>
<accession>A0A7S3IM19</accession>
<feature type="compositionally biased region" description="Basic and acidic residues" evidence="1">
    <location>
        <begin position="212"/>
        <end position="222"/>
    </location>
</feature>
<feature type="region of interest" description="Disordered" evidence="1">
    <location>
        <begin position="173"/>
        <end position="222"/>
    </location>
</feature>
<gene>
    <name evidence="2" type="ORF">SINC0208_LOCUS7919</name>
    <name evidence="3" type="ORF">SINC0208_LOCUS7920</name>
</gene>
<dbReference type="EMBL" id="HBIH01019941">
    <property type="protein sequence ID" value="CAE0327292.1"/>
    <property type="molecule type" value="Transcribed_RNA"/>
</dbReference>
<proteinExistence type="predicted"/>
<dbReference type="EMBL" id="HBIH01019942">
    <property type="protein sequence ID" value="CAE0327293.1"/>
    <property type="molecule type" value="Transcribed_RNA"/>
</dbReference>
<protein>
    <submittedName>
        <fullName evidence="2">Uncharacterized protein</fullName>
    </submittedName>
</protein>
<organism evidence="2">
    <name type="scientific">Strombidium inclinatum</name>
    <dbReference type="NCBI Taxonomy" id="197538"/>
    <lineage>
        <taxon>Eukaryota</taxon>
        <taxon>Sar</taxon>
        <taxon>Alveolata</taxon>
        <taxon>Ciliophora</taxon>
        <taxon>Intramacronucleata</taxon>
        <taxon>Spirotrichea</taxon>
        <taxon>Oligotrichia</taxon>
        <taxon>Strombidiidae</taxon>
        <taxon>Strombidium</taxon>
    </lineage>
</organism>
<feature type="compositionally biased region" description="Polar residues" evidence="1">
    <location>
        <begin position="179"/>
        <end position="194"/>
    </location>
</feature>
<sequence length="222" mass="26120">MSFSQLYTEYVRVKKERQRFKLLKSKGKFTVTQLKKYVERYLKVVERNEESIQKRLIELTDAHIDRIDGIEPDIMSLEEQIKTVLEYYNQSIDKDNPLRDGCIVDEAMHGRMQNTIHSYDLMDNPKYKRIDRLLDIMQETFGFNEEIHGLIKTSITEADFLLAKSSIEMKKILSERNENPTTNDQDQSKNSSMRSDQELKKSMDSNAGNRLNAHEMDRSIDI</sequence>
<reference evidence="2" key="1">
    <citation type="submission" date="2021-01" db="EMBL/GenBank/DDBJ databases">
        <authorList>
            <person name="Corre E."/>
            <person name="Pelletier E."/>
            <person name="Niang G."/>
            <person name="Scheremetjew M."/>
            <person name="Finn R."/>
            <person name="Kale V."/>
            <person name="Holt S."/>
            <person name="Cochrane G."/>
            <person name="Meng A."/>
            <person name="Brown T."/>
            <person name="Cohen L."/>
        </authorList>
    </citation>
    <scope>NUCLEOTIDE SEQUENCE</scope>
    <source>
        <strain evidence="2">S3</strain>
    </source>
</reference>
<dbReference type="AlphaFoldDB" id="A0A7S3IM19"/>